<dbReference type="PANTHER" id="PTHR30480:SF16">
    <property type="entry name" value="GLYCOSIDE HYDROLASE FAMILY 3 DOMAIN PROTEIN"/>
    <property type="match status" value="1"/>
</dbReference>
<dbReference type="PRINTS" id="PR00133">
    <property type="entry name" value="GLHYDRLASE3"/>
</dbReference>
<dbReference type="GO" id="GO:0009254">
    <property type="term" value="P:peptidoglycan turnover"/>
    <property type="evidence" value="ECO:0007669"/>
    <property type="project" value="TreeGrafter"/>
</dbReference>
<evidence type="ECO:0000256" key="1">
    <source>
        <dbReference type="ARBA" id="ARBA00005336"/>
    </source>
</evidence>
<dbReference type="EMBL" id="PVNE01000001">
    <property type="protein sequence ID" value="PRX42730.1"/>
    <property type="molecule type" value="Genomic_DNA"/>
</dbReference>
<accession>A0A2T0LJY5</accession>
<comment type="caution">
    <text evidence="5">The sequence shown here is derived from an EMBL/GenBank/DDBJ whole genome shotgun (WGS) entry which is preliminary data.</text>
</comment>
<reference evidence="5 6" key="1">
    <citation type="submission" date="2018-03" db="EMBL/GenBank/DDBJ databases">
        <title>Genomic Encyclopedia of Archaeal and Bacterial Type Strains, Phase II (KMG-II): from individual species to whole genera.</title>
        <authorList>
            <person name="Goeker M."/>
        </authorList>
    </citation>
    <scope>NUCLEOTIDE SEQUENCE [LARGE SCALE GENOMIC DNA]</scope>
    <source>
        <strain evidence="5 6">DSM 44946</strain>
    </source>
</reference>
<keyword evidence="3" id="KW-0326">Glycosidase</keyword>
<protein>
    <submittedName>
        <fullName evidence="5">Beta-N-acetylhexosaminidase</fullName>
    </submittedName>
</protein>
<evidence type="ECO:0000256" key="3">
    <source>
        <dbReference type="ARBA" id="ARBA00023295"/>
    </source>
</evidence>
<sequence>MKGGFVARGVWVLMVIALLLLTPASSPGVSGDINGPDRDGSDWVEERIRNMTLEQKVGQMFMVGFGNPGDQPAYEINDQIRTLIQEKHVGGVILFGRNVESPEQVGKLTGELQTMALSSSSGIPLFVAIDQEGGPIIRIRKGVTLFPGNMALGATRDPNLAYEAGRITGMELRAMGINMNLAPVVDLNNNARNPVIGVRSFGEDPTWVAKMAEANIRGYHDGAVLTAVKHFPGHGDTAVDSHLDLPTISRDRKRMEEADLVPFRRAIAQGADAVMSAHVTFPAFEPSDLPATLSRRVLTDLLRNELGFDGVIMTDDMEMGAIAKRFGSAKAAVRAIRAGADMVLVCHTLSVQKESIEAVTQAVRSGEISEARIDRSVRRILELKSRKLGSQSILRKPQTEGDRIPERVGRKDFAEVARKVAQRAVTLVRDDQRHLPLDPQKQSRVLVLSAEGASELGEALRGQGFDPAVRKISLSPGGQEILEASRMAVESDAVIIGTFRAQMHPEQGDLVRALRATRKPVIVLGLDTPYDPMSFPEDGTYLALYSSHPVSLEAAAKAVAGKIPLSGRLPVTIPDMYPAGHGHDLEIPQGLD</sequence>
<dbReference type="GO" id="GO:0005975">
    <property type="term" value="P:carbohydrate metabolic process"/>
    <property type="evidence" value="ECO:0007669"/>
    <property type="project" value="InterPro"/>
</dbReference>
<feature type="domain" description="Glycoside hydrolase family 3 N-terminal" evidence="4">
    <location>
        <begin position="52"/>
        <end position="383"/>
    </location>
</feature>
<dbReference type="InterPro" id="IPR001764">
    <property type="entry name" value="Glyco_hydro_3_N"/>
</dbReference>
<dbReference type="InterPro" id="IPR050226">
    <property type="entry name" value="NagZ_Beta-hexosaminidase"/>
</dbReference>
<evidence type="ECO:0000313" key="6">
    <source>
        <dbReference type="Proteomes" id="UP000237797"/>
    </source>
</evidence>
<comment type="similarity">
    <text evidence="1">Belongs to the glycosyl hydrolase 3 family.</text>
</comment>
<dbReference type="AlphaFoldDB" id="A0A2T0LJY5"/>
<evidence type="ECO:0000313" key="5">
    <source>
        <dbReference type="EMBL" id="PRX42730.1"/>
    </source>
</evidence>
<evidence type="ECO:0000256" key="2">
    <source>
        <dbReference type="ARBA" id="ARBA00022801"/>
    </source>
</evidence>
<dbReference type="Gene3D" id="3.20.20.300">
    <property type="entry name" value="Glycoside hydrolase, family 3, N-terminal domain"/>
    <property type="match status" value="1"/>
</dbReference>
<dbReference type="InterPro" id="IPR017853">
    <property type="entry name" value="GH"/>
</dbReference>
<dbReference type="NCBIfam" id="NF003740">
    <property type="entry name" value="PRK05337.1"/>
    <property type="match status" value="1"/>
</dbReference>
<dbReference type="Proteomes" id="UP000237797">
    <property type="component" value="Unassembled WGS sequence"/>
</dbReference>
<dbReference type="Gene3D" id="3.40.50.1700">
    <property type="entry name" value="Glycoside hydrolase family 3 C-terminal domain"/>
    <property type="match status" value="1"/>
</dbReference>
<keyword evidence="6" id="KW-1185">Reference proteome</keyword>
<gene>
    <name evidence="5" type="ORF">CLV97_101220</name>
</gene>
<proteinExistence type="inferred from homology"/>
<name>A0A2T0LJY5_9BACL</name>
<dbReference type="SUPFAM" id="SSF52279">
    <property type="entry name" value="Beta-D-glucan exohydrolase, C-terminal domain"/>
    <property type="match status" value="1"/>
</dbReference>
<dbReference type="PANTHER" id="PTHR30480">
    <property type="entry name" value="BETA-HEXOSAMINIDASE-RELATED"/>
    <property type="match status" value="1"/>
</dbReference>
<dbReference type="SUPFAM" id="SSF51445">
    <property type="entry name" value="(Trans)glycosidases"/>
    <property type="match status" value="1"/>
</dbReference>
<keyword evidence="2" id="KW-0378">Hydrolase</keyword>
<evidence type="ECO:0000259" key="4">
    <source>
        <dbReference type="Pfam" id="PF00933"/>
    </source>
</evidence>
<dbReference type="RefSeq" id="WP_245891304.1">
    <property type="nucleotide sequence ID" value="NZ_PVNE01000001.1"/>
</dbReference>
<dbReference type="FunFam" id="3.20.20.300:FF:000014">
    <property type="entry name" value="Beta-hexosaminidase, lipoprotein"/>
    <property type="match status" value="1"/>
</dbReference>
<dbReference type="InterPro" id="IPR036881">
    <property type="entry name" value="Glyco_hydro_3_C_sf"/>
</dbReference>
<dbReference type="GO" id="GO:0004553">
    <property type="term" value="F:hydrolase activity, hydrolyzing O-glycosyl compounds"/>
    <property type="evidence" value="ECO:0007669"/>
    <property type="project" value="InterPro"/>
</dbReference>
<dbReference type="Pfam" id="PF00933">
    <property type="entry name" value="Glyco_hydro_3"/>
    <property type="match status" value="1"/>
</dbReference>
<dbReference type="InterPro" id="IPR036962">
    <property type="entry name" value="Glyco_hydro_3_N_sf"/>
</dbReference>
<organism evidence="5 6">
    <name type="scientific">Planifilum fimeticola</name>
    <dbReference type="NCBI Taxonomy" id="201975"/>
    <lineage>
        <taxon>Bacteria</taxon>
        <taxon>Bacillati</taxon>
        <taxon>Bacillota</taxon>
        <taxon>Bacilli</taxon>
        <taxon>Bacillales</taxon>
        <taxon>Thermoactinomycetaceae</taxon>
        <taxon>Planifilum</taxon>
    </lineage>
</organism>